<reference evidence="2" key="1">
    <citation type="submission" date="2021-03" db="EMBL/GenBank/DDBJ databases">
        <title>Microbacterium sp. nov., a novel actinobacterium isolated from cow dung.</title>
        <authorList>
            <person name="Zhang L."/>
        </authorList>
    </citation>
    <scope>NUCLEOTIDE SEQUENCE</scope>
    <source>
        <strain evidence="2">NEAU-LLB</strain>
    </source>
</reference>
<feature type="transmembrane region" description="Helical" evidence="1">
    <location>
        <begin position="21"/>
        <end position="42"/>
    </location>
</feature>
<dbReference type="Pfam" id="PF14017">
    <property type="entry name" value="DUF4233"/>
    <property type="match status" value="1"/>
</dbReference>
<dbReference type="AlphaFoldDB" id="A0A939TNC5"/>
<dbReference type="EMBL" id="JAGFOA010000004">
    <property type="protein sequence ID" value="MBO3664093.1"/>
    <property type="molecule type" value="Genomic_DNA"/>
</dbReference>
<dbReference type="Proteomes" id="UP000680132">
    <property type="component" value="Unassembled WGS sequence"/>
</dbReference>
<keyword evidence="1" id="KW-0472">Membrane</keyword>
<keyword evidence="1" id="KW-0812">Transmembrane</keyword>
<feature type="transmembrane region" description="Helical" evidence="1">
    <location>
        <begin position="54"/>
        <end position="74"/>
    </location>
</feature>
<keyword evidence="1" id="KW-1133">Transmembrane helix</keyword>
<evidence type="ECO:0000313" key="2">
    <source>
        <dbReference type="EMBL" id="MBO3664093.1"/>
    </source>
</evidence>
<gene>
    <name evidence="2" type="ORF">J5V96_11290</name>
</gene>
<sequence length="139" mass="14621">MARMTDAPAPRAPRYRSLPEKLGQVVLGFEAIVVFLAGLVIYGLGALPEPVPDWWGIVAGAVVGLAMFACAGLLSRPSGFAIGWVLQVVVALGAIFVPGILVVTLVFGGMWAYATIGGGRIEQRLTAQRLADERADDSN</sequence>
<name>A0A939TNC5_9MICO</name>
<comment type="caution">
    <text evidence="2">The sequence shown here is derived from an EMBL/GenBank/DDBJ whole genome shotgun (WGS) entry which is preliminary data.</text>
</comment>
<protein>
    <submittedName>
        <fullName evidence="2">DUF4233 domain-containing protein</fullName>
    </submittedName>
</protein>
<keyword evidence="3" id="KW-1185">Reference proteome</keyword>
<evidence type="ECO:0000313" key="3">
    <source>
        <dbReference type="Proteomes" id="UP000680132"/>
    </source>
</evidence>
<organism evidence="2 3">
    <name type="scientific">Microbacterium stercoris</name>
    <dbReference type="NCBI Taxonomy" id="2820289"/>
    <lineage>
        <taxon>Bacteria</taxon>
        <taxon>Bacillati</taxon>
        <taxon>Actinomycetota</taxon>
        <taxon>Actinomycetes</taxon>
        <taxon>Micrococcales</taxon>
        <taxon>Microbacteriaceae</taxon>
        <taxon>Microbacterium</taxon>
    </lineage>
</organism>
<proteinExistence type="predicted"/>
<feature type="transmembrane region" description="Helical" evidence="1">
    <location>
        <begin position="81"/>
        <end position="114"/>
    </location>
</feature>
<evidence type="ECO:0000256" key="1">
    <source>
        <dbReference type="SAM" id="Phobius"/>
    </source>
</evidence>
<accession>A0A939TNC5</accession>
<dbReference type="InterPro" id="IPR025327">
    <property type="entry name" value="DUF4233"/>
</dbReference>